<dbReference type="Pfam" id="PF07811">
    <property type="entry name" value="TadE"/>
    <property type="match status" value="1"/>
</dbReference>
<evidence type="ECO:0000256" key="1">
    <source>
        <dbReference type="SAM" id="Phobius"/>
    </source>
</evidence>
<organism evidence="3 4">
    <name type="scientific">Sphingobium vermicomposti</name>
    <dbReference type="NCBI Taxonomy" id="529005"/>
    <lineage>
        <taxon>Bacteria</taxon>
        <taxon>Pseudomonadati</taxon>
        <taxon>Pseudomonadota</taxon>
        <taxon>Alphaproteobacteria</taxon>
        <taxon>Sphingomonadales</taxon>
        <taxon>Sphingomonadaceae</taxon>
        <taxon>Sphingobium</taxon>
    </lineage>
</organism>
<dbReference type="InterPro" id="IPR012495">
    <property type="entry name" value="TadE-like_dom"/>
</dbReference>
<keyword evidence="4" id="KW-1185">Reference proteome</keyword>
<sequence>MNGFLHRVFYNRSGSSAAEFALVLPLLLIFLIGIIDVGRLLWTWNQAEKAAQMGVRFAVVTNPVPSGLSTFSFVGTGGLTQGDAIPISAYGTMTCTSSGTTVTVSCSCNSGSCPWGTAAASGTTSPFGRIADQMNLFFPQLTPSNISVIYKPSGLGYAGDPNGADVAPIVTVEVRNLTFAPTLLQLFGGQIAMPSFSSALTLEDSRGLASN</sequence>
<keyword evidence="1" id="KW-1133">Transmembrane helix</keyword>
<dbReference type="EMBL" id="JAASQR010000002">
    <property type="protein sequence ID" value="NIJ16950.1"/>
    <property type="molecule type" value="Genomic_DNA"/>
</dbReference>
<proteinExistence type="predicted"/>
<reference evidence="3 4" key="1">
    <citation type="submission" date="2020-03" db="EMBL/GenBank/DDBJ databases">
        <title>Genomic Encyclopedia of Type Strains, Phase IV (KMG-IV): sequencing the most valuable type-strain genomes for metagenomic binning, comparative biology and taxonomic classification.</title>
        <authorList>
            <person name="Goeker M."/>
        </authorList>
    </citation>
    <scope>NUCLEOTIDE SEQUENCE [LARGE SCALE GENOMIC DNA]</scope>
    <source>
        <strain evidence="3 4">DSM 21299</strain>
    </source>
</reference>
<dbReference type="Proteomes" id="UP000576821">
    <property type="component" value="Unassembled WGS sequence"/>
</dbReference>
<gene>
    <name evidence="3" type="ORF">FHS54_001916</name>
</gene>
<dbReference type="AlphaFoldDB" id="A0A846M8E1"/>
<accession>A0A846M8E1</accession>
<keyword evidence="1" id="KW-0812">Transmembrane</keyword>
<protein>
    <submittedName>
        <fullName evidence="3">Flp pilus assembly protein TadG</fullName>
    </submittedName>
</protein>
<evidence type="ECO:0000259" key="2">
    <source>
        <dbReference type="Pfam" id="PF07811"/>
    </source>
</evidence>
<feature type="domain" description="TadE-like" evidence="2">
    <location>
        <begin position="14"/>
        <end position="56"/>
    </location>
</feature>
<name>A0A846M8E1_9SPHN</name>
<comment type="caution">
    <text evidence="3">The sequence shown here is derived from an EMBL/GenBank/DDBJ whole genome shotgun (WGS) entry which is preliminary data.</text>
</comment>
<evidence type="ECO:0000313" key="4">
    <source>
        <dbReference type="Proteomes" id="UP000576821"/>
    </source>
</evidence>
<feature type="transmembrane region" description="Helical" evidence="1">
    <location>
        <begin position="20"/>
        <end position="42"/>
    </location>
</feature>
<dbReference type="RefSeq" id="WP_167303528.1">
    <property type="nucleotide sequence ID" value="NZ_JAASQR010000002.1"/>
</dbReference>
<evidence type="ECO:0000313" key="3">
    <source>
        <dbReference type="EMBL" id="NIJ16950.1"/>
    </source>
</evidence>
<keyword evidence="1" id="KW-0472">Membrane</keyword>